<accession>A0A1S8L2G9</accession>
<evidence type="ECO:0000313" key="1">
    <source>
        <dbReference type="EMBL" id="URZ13435.1"/>
    </source>
</evidence>
<keyword evidence="2" id="KW-1185">Reference proteome</keyword>
<organism evidence="1 2">
    <name type="scientific">Clostridium felsineum</name>
    <dbReference type="NCBI Taxonomy" id="36839"/>
    <lineage>
        <taxon>Bacteria</taxon>
        <taxon>Bacillati</taxon>
        <taxon>Bacillota</taxon>
        <taxon>Clostridia</taxon>
        <taxon>Eubacteriales</taxon>
        <taxon>Clostridiaceae</taxon>
        <taxon>Clostridium</taxon>
    </lineage>
</organism>
<dbReference type="Proteomes" id="UP000190951">
    <property type="component" value="Chromosome"/>
</dbReference>
<dbReference type="EMBL" id="CP096983">
    <property type="protein sequence ID" value="URZ13435.1"/>
    <property type="molecule type" value="Genomic_DNA"/>
</dbReference>
<reference evidence="1 2" key="1">
    <citation type="submission" date="2022-04" db="EMBL/GenBank/DDBJ databases">
        <title>Genome sequence of C. roseum typestrain.</title>
        <authorList>
            <person name="Poehlein A."/>
            <person name="Schoch T."/>
            <person name="Duerre P."/>
            <person name="Daniel R."/>
        </authorList>
    </citation>
    <scope>NUCLEOTIDE SEQUENCE [LARGE SCALE GENOMIC DNA]</scope>
    <source>
        <strain evidence="1 2">DSM 7320</strain>
    </source>
</reference>
<proteinExistence type="predicted"/>
<sequence>MAMAINEEICIKIEVELFIFNIDFSNVEKMFQQVFYITFLF</sequence>
<dbReference type="STRING" id="84029.CROST_29950"/>
<protein>
    <submittedName>
        <fullName evidence="1">Uncharacterized protein</fullName>
    </submittedName>
</protein>
<evidence type="ECO:0000313" key="2">
    <source>
        <dbReference type="Proteomes" id="UP000190951"/>
    </source>
</evidence>
<gene>
    <name evidence="1" type="ORF">CROST_042010</name>
</gene>
<name>A0A1S8L2G9_9CLOT</name>
<dbReference type="KEGG" id="crw:CROST_042010"/>
<dbReference type="AlphaFoldDB" id="A0A1S8L2G9"/>